<sequence length="70" mass="8421">MQDTKYRRTSYFFELDQSTFVYMPPIKKEKIKACYKEVQLDCRGESTRVFRHYKKSCLNQTGKRLLASKT</sequence>
<accession>B9T863</accession>
<proteinExistence type="predicted"/>
<organism evidence="1 2">
    <name type="scientific">Ricinus communis</name>
    <name type="common">Castor bean</name>
    <dbReference type="NCBI Taxonomy" id="3988"/>
    <lineage>
        <taxon>Eukaryota</taxon>
        <taxon>Viridiplantae</taxon>
        <taxon>Streptophyta</taxon>
        <taxon>Embryophyta</taxon>
        <taxon>Tracheophyta</taxon>
        <taxon>Spermatophyta</taxon>
        <taxon>Magnoliopsida</taxon>
        <taxon>eudicotyledons</taxon>
        <taxon>Gunneridae</taxon>
        <taxon>Pentapetalae</taxon>
        <taxon>rosids</taxon>
        <taxon>fabids</taxon>
        <taxon>Malpighiales</taxon>
        <taxon>Euphorbiaceae</taxon>
        <taxon>Acalyphoideae</taxon>
        <taxon>Acalypheae</taxon>
        <taxon>Ricinus</taxon>
    </lineage>
</organism>
<gene>
    <name evidence="1" type="ORF">RCOM_2092600</name>
</gene>
<reference evidence="2" key="1">
    <citation type="journal article" date="2010" name="Nat. Biotechnol.">
        <title>Draft genome sequence of the oilseed species Ricinus communis.</title>
        <authorList>
            <person name="Chan A.P."/>
            <person name="Crabtree J."/>
            <person name="Zhao Q."/>
            <person name="Lorenzi H."/>
            <person name="Orvis J."/>
            <person name="Puiu D."/>
            <person name="Melake-Berhan A."/>
            <person name="Jones K.M."/>
            <person name="Redman J."/>
            <person name="Chen G."/>
            <person name="Cahoon E.B."/>
            <person name="Gedil M."/>
            <person name="Stanke M."/>
            <person name="Haas B.J."/>
            <person name="Wortman J.R."/>
            <person name="Fraser-Liggett C.M."/>
            <person name="Ravel J."/>
            <person name="Rabinowicz P.D."/>
        </authorList>
    </citation>
    <scope>NUCLEOTIDE SEQUENCE [LARGE SCALE GENOMIC DNA]</scope>
    <source>
        <strain evidence="2">cv. Hale</strain>
    </source>
</reference>
<dbReference type="Proteomes" id="UP000008311">
    <property type="component" value="Unassembled WGS sequence"/>
</dbReference>
<evidence type="ECO:0000313" key="2">
    <source>
        <dbReference type="Proteomes" id="UP000008311"/>
    </source>
</evidence>
<dbReference type="EMBL" id="EQ974932">
    <property type="protein sequence ID" value="EEF27954.1"/>
    <property type="molecule type" value="Genomic_DNA"/>
</dbReference>
<keyword evidence="2" id="KW-1185">Reference proteome</keyword>
<evidence type="ECO:0000313" key="1">
    <source>
        <dbReference type="EMBL" id="EEF27954.1"/>
    </source>
</evidence>
<dbReference type="AlphaFoldDB" id="B9T863"/>
<dbReference type="InParanoid" id="B9T863"/>
<name>B9T863_RICCO</name>
<protein>
    <submittedName>
        <fullName evidence="1">Uncharacterized protein</fullName>
    </submittedName>
</protein>